<name>A0A4P8EI83_9RHOB</name>
<dbReference type="InterPro" id="IPR032710">
    <property type="entry name" value="NTF2-like_dom_sf"/>
</dbReference>
<dbReference type="SUPFAM" id="SSF54427">
    <property type="entry name" value="NTF2-like"/>
    <property type="match status" value="1"/>
</dbReference>
<dbReference type="EMBL" id="CP039964">
    <property type="protein sequence ID" value="QCO56503.1"/>
    <property type="molecule type" value="Genomic_DNA"/>
</dbReference>
<evidence type="ECO:0000313" key="1">
    <source>
        <dbReference type="EMBL" id="QCO56503.1"/>
    </source>
</evidence>
<evidence type="ECO:0000313" key="2">
    <source>
        <dbReference type="Proteomes" id="UP000298631"/>
    </source>
</evidence>
<proteinExistence type="predicted"/>
<sequence length="141" mass="14732">MGQIGRTSEPAAITARAESFSRIFAQLWGARDVAGLAALMAEDAEMLSLTGGWAEGRAEIEALLASEFAGAFGRSRLVSGKTRLRTLGPGTVVLQQRFVLSGLLDGEGRDIGRTGAMLIAVLVAGPDGWQAVTLQFSAVDP</sequence>
<gene>
    <name evidence="1" type="ORF">EOK75_04470</name>
</gene>
<dbReference type="Proteomes" id="UP000298631">
    <property type="component" value="Chromosome"/>
</dbReference>
<accession>A0A4P8EI83</accession>
<dbReference type="KEGG" id="pseb:EOK75_04470"/>
<dbReference type="AlphaFoldDB" id="A0A4P8EI83"/>
<dbReference type="OrthoDB" id="122531at2"/>
<dbReference type="Gene3D" id="3.10.450.50">
    <property type="match status" value="1"/>
</dbReference>
<reference evidence="1 2" key="1">
    <citation type="submission" date="2019-05" db="EMBL/GenBank/DDBJ databases">
        <title>Pseudorhodobacter turbinis sp. nov., isolated from the gut of the Korean turban shell.</title>
        <authorList>
            <person name="Jeong Y.-S."/>
            <person name="Kang W.-R."/>
            <person name="Bae J.-W."/>
        </authorList>
    </citation>
    <scope>NUCLEOTIDE SEQUENCE [LARGE SCALE GENOMIC DNA]</scope>
    <source>
        <strain evidence="1 2">S12M18</strain>
    </source>
</reference>
<keyword evidence="2" id="KW-1185">Reference proteome</keyword>
<protein>
    <submittedName>
        <fullName evidence="1">DUF4440 domain-containing protein</fullName>
    </submittedName>
</protein>
<organism evidence="1 2">
    <name type="scientific">Pseudorhodobacter turbinis</name>
    <dbReference type="NCBI Taxonomy" id="2500533"/>
    <lineage>
        <taxon>Bacteria</taxon>
        <taxon>Pseudomonadati</taxon>
        <taxon>Pseudomonadota</taxon>
        <taxon>Alphaproteobacteria</taxon>
        <taxon>Rhodobacterales</taxon>
        <taxon>Paracoccaceae</taxon>
        <taxon>Pseudorhodobacter</taxon>
    </lineage>
</organism>